<evidence type="ECO:0000313" key="4">
    <source>
        <dbReference type="EMBL" id="VAI11881.1"/>
    </source>
</evidence>
<keyword evidence="2" id="KW-0456">Lyase</keyword>
<dbReference type="PANTHER" id="PTHR11999:SF171">
    <property type="entry name" value="AROMATIC-L-AMINO-ACID DECARBOXYLASE"/>
    <property type="match status" value="1"/>
</dbReference>
<evidence type="ECO:0000313" key="5">
    <source>
        <dbReference type="Proteomes" id="UP000324705"/>
    </source>
</evidence>
<dbReference type="Pfam" id="PF00282">
    <property type="entry name" value="Pyridoxal_deC"/>
    <property type="match status" value="1"/>
</dbReference>
<evidence type="ECO:0000256" key="3">
    <source>
        <dbReference type="ARBA" id="ARBA00022898"/>
    </source>
</evidence>
<keyword evidence="3" id="KW-0663">Pyridoxal phosphate</keyword>
<dbReference type="Proteomes" id="UP000324705">
    <property type="component" value="Chromosome 4B"/>
</dbReference>
<gene>
    <name evidence="4" type="ORF">TRITD_4Bv1G208040</name>
</gene>
<name>A0A9R0TDL8_TRITD</name>
<accession>A0A9R0TDL8</accession>
<dbReference type="PANTHER" id="PTHR11999">
    <property type="entry name" value="GROUP II PYRIDOXAL-5-PHOSPHATE DECARBOXYLASE"/>
    <property type="match status" value="1"/>
</dbReference>
<dbReference type="Gene3D" id="3.90.1150.170">
    <property type="match status" value="1"/>
</dbReference>
<keyword evidence="2" id="KW-0210">Decarboxylase</keyword>
<dbReference type="EMBL" id="LT934118">
    <property type="protein sequence ID" value="VAI11881.1"/>
    <property type="molecule type" value="Genomic_DNA"/>
</dbReference>
<dbReference type="AlphaFoldDB" id="A0A9R0TDL8"/>
<sequence length="117" mass="13182">MVMRIYGTAKLQEHIRSDVSMAKLFEGLIRTDNRFEVVVPRNFAMVCFRIKASGAITEEAADEANRVLMKNLNKTGKAYFAHTVLSNRILLRFCGGVVASRGETREECMGAHQEDDQ</sequence>
<dbReference type="InterPro" id="IPR002129">
    <property type="entry name" value="PyrdxlP-dep_de-COase"/>
</dbReference>
<dbReference type="SUPFAM" id="SSF53383">
    <property type="entry name" value="PLP-dependent transferases"/>
    <property type="match status" value="1"/>
</dbReference>
<dbReference type="OMA" id="ETREECM"/>
<organism evidence="4 5">
    <name type="scientific">Triticum turgidum subsp. durum</name>
    <name type="common">Durum wheat</name>
    <name type="synonym">Triticum durum</name>
    <dbReference type="NCBI Taxonomy" id="4567"/>
    <lineage>
        <taxon>Eukaryota</taxon>
        <taxon>Viridiplantae</taxon>
        <taxon>Streptophyta</taxon>
        <taxon>Embryophyta</taxon>
        <taxon>Tracheophyta</taxon>
        <taxon>Spermatophyta</taxon>
        <taxon>Magnoliopsida</taxon>
        <taxon>Liliopsida</taxon>
        <taxon>Poales</taxon>
        <taxon>Poaceae</taxon>
        <taxon>BOP clade</taxon>
        <taxon>Pooideae</taxon>
        <taxon>Triticodae</taxon>
        <taxon>Triticeae</taxon>
        <taxon>Triticinae</taxon>
        <taxon>Triticum</taxon>
    </lineage>
</organism>
<dbReference type="GO" id="GO:0005737">
    <property type="term" value="C:cytoplasm"/>
    <property type="evidence" value="ECO:0007669"/>
    <property type="project" value="TreeGrafter"/>
</dbReference>
<evidence type="ECO:0000256" key="2">
    <source>
        <dbReference type="ARBA" id="ARBA00022793"/>
    </source>
</evidence>
<keyword evidence="5" id="KW-1185">Reference proteome</keyword>
<dbReference type="Gramene" id="TRITD4Bv1G208040.1">
    <property type="protein sequence ID" value="TRITD4Bv1G208040.1"/>
    <property type="gene ID" value="TRITD4Bv1G208040"/>
</dbReference>
<dbReference type="GO" id="GO:0016831">
    <property type="term" value="F:carboxy-lyase activity"/>
    <property type="evidence" value="ECO:0007669"/>
    <property type="project" value="TreeGrafter"/>
</dbReference>
<dbReference type="InterPro" id="IPR015424">
    <property type="entry name" value="PyrdxlP-dep_Trfase"/>
</dbReference>
<proteinExistence type="predicted"/>
<comment type="cofactor">
    <cofactor evidence="1">
        <name>pyridoxal 5'-phosphate</name>
        <dbReference type="ChEBI" id="CHEBI:597326"/>
    </cofactor>
</comment>
<dbReference type="GO" id="GO:0030170">
    <property type="term" value="F:pyridoxal phosphate binding"/>
    <property type="evidence" value="ECO:0007669"/>
    <property type="project" value="InterPro"/>
</dbReference>
<dbReference type="GO" id="GO:0019752">
    <property type="term" value="P:carboxylic acid metabolic process"/>
    <property type="evidence" value="ECO:0007669"/>
    <property type="project" value="InterPro"/>
</dbReference>
<dbReference type="InterPro" id="IPR010977">
    <property type="entry name" value="Aromatic_deC"/>
</dbReference>
<protein>
    <submittedName>
        <fullName evidence="4">Uncharacterized protein</fullName>
    </submittedName>
</protein>
<evidence type="ECO:0000256" key="1">
    <source>
        <dbReference type="ARBA" id="ARBA00001933"/>
    </source>
</evidence>
<reference evidence="4 5" key="1">
    <citation type="submission" date="2017-09" db="EMBL/GenBank/DDBJ databases">
        <authorList>
            <consortium name="International Durum Wheat Genome Sequencing Consortium (IDWGSC)"/>
            <person name="Milanesi L."/>
        </authorList>
    </citation>
    <scope>NUCLEOTIDE SEQUENCE [LARGE SCALE GENOMIC DNA]</scope>
    <source>
        <strain evidence="5">cv. Svevo</strain>
    </source>
</reference>